<dbReference type="SUPFAM" id="SSF56436">
    <property type="entry name" value="C-type lectin-like"/>
    <property type="match status" value="1"/>
</dbReference>
<keyword evidence="2" id="KW-0430">Lectin</keyword>
<dbReference type="Pfam" id="PF00059">
    <property type="entry name" value="Lectin_C"/>
    <property type="match status" value="1"/>
</dbReference>
<dbReference type="Gene3D" id="3.10.100.10">
    <property type="entry name" value="Mannose-Binding Protein A, subunit A"/>
    <property type="match status" value="1"/>
</dbReference>
<evidence type="ECO:0000259" key="5">
    <source>
        <dbReference type="PROSITE" id="PS50041"/>
    </source>
</evidence>
<feature type="region of interest" description="Disordered" evidence="4">
    <location>
        <begin position="1"/>
        <end position="20"/>
    </location>
</feature>
<dbReference type="PROSITE" id="PS50041">
    <property type="entry name" value="C_TYPE_LECTIN_2"/>
    <property type="match status" value="1"/>
</dbReference>
<reference evidence="7" key="1">
    <citation type="submission" date="2012-01" db="EMBL/GenBank/DDBJ databases">
        <title>The Genome Sequence of Oreochromis niloticus (Nile Tilapia).</title>
        <authorList>
            <consortium name="Broad Institute Genome Assembly Team"/>
            <consortium name="Broad Institute Sequencing Platform"/>
            <person name="Di Palma F."/>
            <person name="Johnson J."/>
            <person name="Lander E.S."/>
            <person name="Lindblad-Toh K."/>
        </authorList>
    </citation>
    <scope>NUCLEOTIDE SEQUENCE [LARGE SCALE GENOMIC DNA]</scope>
</reference>
<protein>
    <submittedName>
        <fullName evidence="6">C-type lectin domain family 4 member G</fullName>
    </submittedName>
</protein>
<dbReference type="Ensembl" id="ENSONIT00000092843.1">
    <property type="protein sequence ID" value="ENSONIP00000062681.1"/>
    <property type="gene ID" value="ENSONIG00000037098.1"/>
</dbReference>
<evidence type="ECO:0000313" key="7">
    <source>
        <dbReference type="Proteomes" id="UP000005207"/>
    </source>
</evidence>
<dbReference type="RefSeq" id="XP_019220252.1">
    <property type="nucleotide sequence ID" value="XM_019364707.2"/>
</dbReference>
<reference evidence="6" key="2">
    <citation type="submission" date="2025-08" db="UniProtKB">
        <authorList>
            <consortium name="Ensembl"/>
        </authorList>
    </citation>
    <scope>IDENTIFICATION</scope>
</reference>
<feature type="coiled-coil region" evidence="3">
    <location>
        <begin position="123"/>
        <end position="283"/>
    </location>
</feature>
<evidence type="ECO:0000256" key="1">
    <source>
        <dbReference type="ARBA" id="ARBA00004167"/>
    </source>
</evidence>
<evidence type="ECO:0000256" key="3">
    <source>
        <dbReference type="SAM" id="Coils"/>
    </source>
</evidence>
<sequence>MINLPQGNKRLKETKGNRHNKRFSLDDETVLSQIVSVRRMETQNSVSSALDSGERTRENHKPGGSTIYKLVGISFGLLCVIQSSLNVYMWLQVDENSNKSKNSSTGNFTSVSADDIRGVLLERDQILREKEQLNQFIDQLLQEKDKLLEENSQLNRDKNQLIREKDKLLEEKAQLNRDKNQLIQEKDKLLEEKAQLNRDKNQLIQEKDKLLEEKAQLNRDKNQLIREKDKLLEEKTQLNRDKNQLIREKDKLLEEKAQLNRDKNQLIREKDKLLKENSRLNQALLNLPSCSPEWKRFRSSCYQISSFESTWEDAKQNCERHGAHLVIISDDAEKDFVGSYGQAVHFWIGLKYQWNYMSSMWTSKWVDGSQLCYNNFRETSSFSSSTPWNSAYTCAYQSATWYIWYTAECSKIYYWMCEKELKVLA</sequence>
<dbReference type="SMART" id="SM00034">
    <property type="entry name" value="CLECT"/>
    <property type="match status" value="1"/>
</dbReference>
<keyword evidence="7" id="KW-1185">Reference proteome</keyword>
<dbReference type="GO" id="GO:0030246">
    <property type="term" value="F:carbohydrate binding"/>
    <property type="evidence" value="ECO:0007669"/>
    <property type="project" value="UniProtKB-KW"/>
</dbReference>
<dbReference type="KEGG" id="onl:102082956"/>
<evidence type="ECO:0000256" key="2">
    <source>
        <dbReference type="ARBA" id="ARBA00022734"/>
    </source>
</evidence>
<dbReference type="PANTHER" id="PTHR22803">
    <property type="entry name" value="MANNOSE, PHOSPHOLIPASE, LECTIN RECEPTOR RELATED"/>
    <property type="match status" value="1"/>
</dbReference>
<keyword evidence="3" id="KW-0175">Coiled coil</keyword>
<dbReference type="CDD" id="cd03593">
    <property type="entry name" value="CLECT_NK_receptors_like"/>
    <property type="match status" value="1"/>
</dbReference>
<dbReference type="GO" id="GO:0016020">
    <property type="term" value="C:membrane"/>
    <property type="evidence" value="ECO:0007669"/>
    <property type="project" value="UniProtKB-SubCell"/>
</dbReference>
<dbReference type="OMA" id="MLNDETE"/>
<evidence type="ECO:0000256" key="4">
    <source>
        <dbReference type="SAM" id="MobiDB-lite"/>
    </source>
</evidence>
<name>A0A669DVH8_ORENI</name>
<gene>
    <name evidence="6" type="primary">LOC102082956</name>
</gene>
<dbReference type="AlphaFoldDB" id="A0A669DVH8"/>
<dbReference type="InterPro" id="IPR050111">
    <property type="entry name" value="C-type_lectin/snaclec_domain"/>
</dbReference>
<dbReference type="InterPro" id="IPR016187">
    <property type="entry name" value="CTDL_fold"/>
</dbReference>
<dbReference type="InterPro" id="IPR033992">
    <property type="entry name" value="NKR-like_CTLD"/>
</dbReference>
<accession>A0A669DVH8</accession>
<dbReference type="InterPro" id="IPR016186">
    <property type="entry name" value="C-type_lectin-like/link_sf"/>
</dbReference>
<reference evidence="6" key="3">
    <citation type="submission" date="2025-09" db="UniProtKB">
        <authorList>
            <consortium name="Ensembl"/>
        </authorList>
    </citation>
    <scope>IDENTIFICATION</scope>
</reference>
<comment type="subcellular location">
    <subcellularLocation>
        <location evidence="1">Membrane</location>
        <topology evidence="1">Single-pass membrane protein</topology>
    </subcellularLocation>
</comment>
<dbReference type="Proteomes" id="UP000005207">
    <property type="component" value="Linkage group LG11"/>
</dbReference>
<dbReference type="GeneTree" id="ENSGT00940000174998"/>
<proteinExistence type="predicted"/>
<dbReference type="GeneID" id="102082956"/>
<dbReference type="OrthoDB" id="8960950at2759"/>
<dbReference type="InParanoid" id="A0A669DVH8"/>
<organism evidence="6 7">
    <name type="scientific">Oreochromis niloticus</name>
    <name type="common">Nile tilapia</name>
    <name type="synonym">Tilapia nilotica</name>
    <dbReference type="NCBI Taxonomy" id="8128"/>
    <lineage>
        <taxon>Eukaryota</taxon>
        <taxon>Metazoa</taxon>
        <taxon>Chordata</taxon>
        <taxon>Craniata</taxon>
        <taxon>Vertebrata</taxon>
        <taxon>Euteleostomi</taxon>
        <taxon>Actinopterygii</taxon>
        <taxon>Neopterygii</taxon>
        <taxon>Teleostei</taxon>
        <taxon>Neoteleostei</taxon>
        <taxon>Acanthomorphata</taxon>
        <taxon>Ovalentaria</taxon>
        <taxon>Cichlomorphae</taxon>
        <taxon>Cichliformes</taxon>
        <taxon>Cichlidae</taxon>
        <taxon>African cichlids</taxon>
        <taxon>Pseudocrenilabrinae</taxon>
        <taxon>Oreochromini</taxon>
        <taxon>Oreochromis</taxon>
    </lineage>
</organism>
<dbReference type="InterPro" id="IPR001304">
    <property type="entry name" value="C-type_lectin-like"/>
</dbReference>
<feature type="domain" description="C-type lectin" evidence="5">
    <location>
        <begin position="297"/>
        <end position="418"/>
    </location>
</feature>
<evidence type="ECO:0000313" key="6">
    <source>
        <dbReference type="Ensembl" id="ENSONIP00000062681.1"/>
    </source>
</evidence>
<dbReference type="Gene3D" id="1.20.5.1000">
    <property type="entry name" value="arf6 gtpase in complex with a specific effector, jip4"/>
    <property type="match status" value="2"/>
</dbReference>